<dbReference type="InterPro" id="IPR011059">
    <property type="entry name" value="Metal-dep_hydrolase_composite"/>
</dbReference>
<proteinExistence type="predicted"/>
<dbReference type="EMBL" id="CAEZSR010000244">
    <property type="protein sequence ID" value="CAB4592733.1"/>
    <property type="molecule type" value="Genomic_DNA"/>
</dbReference>
<evidence type="ECO:0000313" key="2">
    <source>
        <dbReference type="EMBL" id="CAB4592733.1"/>
    </source>
</evidence>
<dbReference type="PANTHER" id="PTHR11647">
    <property type="entry name" value="HYDRANTOINASE/DIHYDROPYRIMIDINASE FAMILY MEMBER"/>
    <property type="match status" value="1"/>
</dbReference>
<name>A0A6J6G0M3_9ZZZZ</name>
<protein>
    <submittedName>
        <fullName evidence="2">Unannotated protein</fullName>
    </submittedName>
</protein>
<dbReference type="GO" id="GO:0005829">
    <property type="term" value="C:cytosol"/>
    <property type="evidence" value="ECO:0007669"/>
    <property type="project" value="TreeGrafter"/>
</dbReference>
<sequence>MHDLVIRNGFVVDGTGSAGVVADVAADGDRIVAVGPSLGPGRRELDASGLVVSPGWVDIHTHYDGQVTWDPVVAPSSVNGVTSIAMGNCGVGFAPAAADRHDWLIGLLEGVEDIPGTALAEGLPWDWESFPEYLDAVDRRPHTVDIGAHVPHAALRAYVMGDRGADHTVVPTADEIAAMRRLVGEAMDAGALGFATSRTAIHRTGRGEYVGTMTATAEELIGIAGVLTDLGRGVVQLVSDLYLTEDDGLAEREIALLRRIAREVRRPMSFTVEQVDAVADRWRTMLAVIDGLCAEGLDVKGQVAPRPIGLLLGLSGSTNPFVHTPTYRRIAGLPLDERVAAMRDPGVRERIVAEHPQRVPAGLTGFVLTGFERMFPLGDPPDYEPTPDGSVAARAARAGADVTEFAYDLLLASEGRDLLYMPLNNYAAGNLDEVREMMTAPNVVFGLSDGGAHCNFICDASFPTTAVAHWCRDRVRGERLPLEHVVHHQTQRPARHVGWHDRGVVAPGHLADLIVFDLGTLQLRPPRLVADLPAGGTRLLQEADGYRWTVKSGTVTFEDGTWTGATPGRVVRGERPAPVR</sequence>
<dbReference type="InterPro" id="IPR013108">
    <property type="entry name" value="Amidohydro_3"/>
</dbReference>
<accession>A0A6J6G0M3</accession>
<dbReference type="Pfam" id="PF07969">
    <property type="entry name" value="Amidohydro_3"/>
    <property type="match status" value="1"/>
</dbReference>
<gene>
    <name evidence="2" type="ORF">UFOPK1493_03831</name>
</gene>
<dbReference type="GO" id="GO:0016812">
    <property type="term" value="F:hydrolase activity, acting on carbon-nitrogen (but not peptide) bonds, in cyclic amides"/>
    <property type="evidence" value="ECO:0007669"/>
    <property type="project" value="TreeGrafter"/>
</dbReference>
<evidence type="ECO:0000259" key="1">
    <source>
        <dbReference type="Pfam" id="PF07969"/>
    </source>
</evidence>
<reference evidence="2" key="1">
    <citation type="submission" date="2020-05" db="EMBL/GenBank/DDBJ databases">
        <authorList>
            <person name="Chiriac C."/>
            <person name="Salcher M."/>
            <person name="Ghai R."/>
            <person name="Kavagutti S V."/>
        </authorList>
    </citation>
    <scope>NUCLEOTIDE SEQUENCE</scope>
</reference>
<dbReference type="Gene3D" id="2.30.40.10">
    <property type="entry name" value="Urease, subunit C, domain 1"/>
    <property type="match status" value="1"/>
</dbReference>
<organism evidence="2">
    <name type="scientific">freshwater metagenome</name>
    <dbReference type="NCBI Taxonomy" id="449393"/>
    <lineage>
        <taxon>unclassified sequences</taxon>
        <taxon>metagenomes</taxon>
        <taxon>ecological metagenomes</taxon>
    </lineage>
</organism>
<dbReference type="SUPFAM" id="SSF51338">
    <property type="entry name" value="Composite domain of metallo-dependent hydrolases"/>
    <property type="match status" value="1"/>
</dbReference>
<dbReference type="Gene3D" id="3.20.20.140">
    <property type="entry name" value="Metal-dependent hydrolases"/>
    <property type="match status" value="2"/>
</dbReference>
<dbReference type="SUPFAM" id="SSF51556">
    <property type="entry name" value="Metallo-dependent hydrolases"/>
    <property type="match status" value="1"/>
</dbReference>
<dbReference type="PANTHER" id="PTHR11647:SF1">
    <property type="entry name" value="COLLAPSIN RESPONSE MEDIATOR PROTEIN"/>
    <property type="match status" value="1"/>
</dbReference>
<dbReference type="InterPro" id="IPR032466">
    <property type="entry name" value="Metal_Hydrolase"/>
</dbReference>
<feature type="domain" description="Amidohydrolase 3" evidence="1">
    <location>
        <begin position="44"/>
        <end position="557"/>
    </location>
</feature>
<dbReference type="InterPro" id="IPR050378">
    <property type="entry name" value="Metallo-dep_Hydrolases_sf"/>
</dbReference>
<dbReference type="CDD" id="cd01297">
    <property type="entry name" value="D-aminoacylase"/>
    <property type="match status" value="1"/>
</dbReference>
<dbReference type="AlphaFoldDB" id="A0A6J6G0M3"/>